<dbReference type="OrthoDB" id="8182981at2759"/>
<dbReference type="AlphaFoldDB" id="E9H3Z1"/>
<reference evidence="1 2" key="1">
    <citation type="journal article" date="2011" name="Science">
        <title>The ecoresponsive genome of Daphnia pulex.</title>
        <authorList>
            <person name="Colbourne J.K."/>
            <person name="Pfrender M.E."/>
            <person name="Gilbert D."/>
            <person name="Thomas W.K."/>
            <person name="Tucker A."/>
            <person name="Oakley T.H."/>
            <person name="Tokishita S."/>
            <person name="Aerts A."/>
            <person name="Arnold G.J."/>
            <person name="Basu M.K."/>
            <person name="Bauer D.J."/>
            <person name="Caceres C.E."/>
            <person name="Carmel L."/>
            <person name="Casola C."/>
            <person name="Choi J.H."/>
            <person name="Detter J.C."/>
            <person name="Dong Q."/>
            <person name="Dusheyko S."/>
            <person name="Eads B.D."/>
            <person name="Frohlich T."/>
            <person name="Geiler-Samerotte K.A."/>
            <person name="Gerlach D."/>
            <person name="Hatcher P."/>
            <person name="Jogdeo S."/>
            <person name="Krijgsveld J."/>
            <person name="Kriventseva E.V."/>
            <person name="Kultz D."/>
            <person name="Laforsch C."/>
            <person name="Lindquist E."/>
            <person name="Lopez J."/>
            <person name="Manak J.R."/>
            <person name="Muller J."/>
            <person name="Pangilinan J."/>
            <person name="Patwardhan R.P."/>
            <person name="Pitluck S."/>
            <person name="Pritham E.J."/>
            <person name="Rechtsteiner A."/>
            <person name="Rho M."/>
            <person name="Rogozin I.B."/>
            <person name="Sakarya O."/>
            <person name="Salamov A."/>
            <person name="Schaack S."/>
            <person name="Shapiro H."/>
            <person name="Shiga Y."/>
            <person name="Skalitzky C."/>
            <person name="Smith Z."/>
            <person name="Souvorov A."/>
            <person name="Sung W."/>
            <person name="Tang Z."/>
            <person name="Tsuchiya D."/>
            <person name="Tu H."/>
            <person name="Vos H."/>
            <person name="Wang M."/>
            <person name="Wolf Y.I."/>
            <person name="Yamagata H."/>
            <person name="Yamada T."/>
            <person name="Ye Y."/>
            <person name="Shaw J.R."/>
            <person name="Andrews J."/>
            <person name="Crease T.J."/>
            <person name="Tang H."/>
            <person name="Lucas S.M."/>
            <person name="Robertson H.M."/>
            <person name="Bork P."/>
            <person name="Koonin E.V."/>
            <person name="Zdobnov E.M."/>
            <person name="Grigoriev I.V."/>
            <person name="Lynch M."/>
            <person name="Boore J.L."/>
        </authorList>
    </citation>
    <scope>NUCLEOTIDE SEQUENCE [LARGE SCALE GENOMIC DNA]</scope>
</reference>
<dbReference type="HOGENOM" id="CLU_1231035_0_0_1"/>
<evidence type="ECO:0000313" key="1">
    <source>
        <dbReference type="EMBL" id="EFX73611.1"/>
    </source>
</evidence>
<accession>E9H3Z1</accession>
<dbReference type="EMBL" id="GL732589">
    <property type="protein sequence ID" value="EFX73611.1"/>
    <property type="molecule type" value="Genomic_DNA"/>
</dbReference>
<proteinExistence type="predicted"/>
<dbReference type="PhylomeDB" id="E9H3Z1"/>
<name>E9H3Z1_DAPPU</name>
<gene>
    <name evidence="1" type="ORF">DAPPUDRAFT_325185</name>
</gene>
<dbReference type="InParanoid" id="E9H3Z1"/>
<dbReference type="KEGG" id="dpx:DAPPUDRAFT_325185"/>
<keyword evidence="2" id="KW-1185">Reference proteome</keyword>
<protein>
    <submittedName>
        <fullName evidence="1">Uncharacterized protein</fullName>
    </submittedName>
</protein>
<evidence type="ECO:0000313" key="2">
    <source>
        <dbReference type="Proteomes" id="UP000000305"/>
    </source>
</evidence>
<organism evidence="1 2">
    <name type="scientific">Daphnia pulex</name>
    <name type="common">Water flea</name>
    <dbReference type="NCBI Taxonomy" id="6669"/>
    <lineage>
        <taxon>Eukaryota</taxon>
        <taxon>Metazoa</taxon>
        <taxon>Ecdysozoa</taxon>
        <taxon>Arthropoda</taxon>
        <taxon>Crustacea</taxon>
        <taxon>Branchiopoda</taxon>
        <taxon>Diplostraca</taxon>
        <taxon>Cladocera</taxon>
        <taxon>Anomopoda</taxon>
        <taxon>Daphniidae</taxon>
        <taxon>Daphnia</taxon>
    </lineage>
</organism>
<sequence length="225" mass="26100">MPQPKWYHKSLAELCMNSIVDNMEKWTVSRSSVHVSSLFKLLPSHCLEYMTECLLKDHTLQRSIGSKDYLITEDMLDLLLLSPHMKVLDLSQDYLNTGHDLQRNVRIFCLASVRCLLSGTIDEIGYPQMPVLNRVYYSTSDNDIQLSTHIDSSNSDWFNCSPDIACPTEKQPLHSKNFPRVTQILEVQQTGVVDFWDTWIRPMPPQCNGKPQRMEIRKRKQLLFP</sequence>
<dbReference type="Proteomes" id="UP000000305">
    <property type="component" value="Unassembled WGS sequence"/>
</dbReference>